<dbReference type="PROSITE" id="PS50022">
    <property type="entry name" value="FA58C_3"/>
    <property type="match status" value="1"/>
</dbReference>
<evidence type="ECO:0000256" key="2">
    <source>
        <dbReference type="SAM" id="SignalP"/>
    </source>
</evidence>
<dbReference type="Proteomes" id="UP000649617">
    <property type="component" value="Unassembled WGS sequence"/>
</dbReference>
<dbReference type="AlphaFoldDB" id="A0A812YI16"/>
<evidence type="ECO:0000313" key="4">
    <source>
        <dbReference type="EMBL" id="CAE7781730.1"/>
    </source>
</evidence>
<dbReference type="Gene3D" id="2.20.100.10">
    <property type="entry name" value="Thrombospondin type-1 (TSP1) repeat"/>
    <property type="match status" value="1"/>
</dbReference>
<keyword evidence="1" id="KW-0812">Transmembrane</keyword>
<dbReference type="OrthoDB" id="412680at2759"/>
<keyword evidence="2" id="KW-0732">Signal</keyword>
<evidence type="ECO:0000313" key="5">
    <source>
        <dbReference type="Proteomes" id="UP000649617"/>
    </source>
</evidence>
<feature type="chain" id="PRO_5032626391" evidence="2">
    <location>
        <begin position="20"/>
        <end position="1051"/>
    </location>
</feature>
<evidence type="ECO:0000256" key="1">
    <source>
        <dbReference type="SAM" id="Phobius"/>
    </source>
</evidence>
<dbReference type="InterPro" id="IPR036383">
    <property type="entry name" value="TSP1_rpt_sf"/>
</dbReference>
<dbReference type="Gene3D" id="2.60.120.260">
    <property type="entry name" value="Galactose-binding domain-like"/>
    <property type="match status" value="1"/>
</dbReference>
<feature type="transmembrane region" description="Helical" evidence="1">
    <location>
        <begin position="840"/>
        <end position="860"/>
    </location>
</feature>
<name>A0A812YI16_SYMPI</name>
<reference evidence="4" key="1">
    <citation type="submission" date="2021-02" db="EMBL/GenBank/DDBJ databases">
        <authorList>
            <person name="Dougan E. K."/>
            <person name="Rhodes N."/>
            <person name="Thang M."/>
            <person name="Chan C."/>
        </authorList>
    </citation>
    <scope>NUCLEOTIDE SEQUENCE</scope>
</reference>
<comment type="caution">
    <text evidence="4">The sequence shown here is derived from an EMBL/GenBank/DDBJ whole genome shotgun (WGS) entry which is preliminary data.</text>
</comment>
<sequence>MAFHFWCSVFFGVWSSCRAFNIDAGFTCRASSNEYACAFALDRNLTSAWASDGRAPQWLEARIADGSYATLGSYAVTAVLGRADLAPTAWRLEGVEPGTPTQRQILDEVHDKVWQEGTTHIRDLGGFSSWRSYMLTMLAGTGTQVAIAELQLMPKMGYAFEISHWTTCSATCGGGSQQRTVVCKGDDGVSYSDNRCTTGEPPARSRACGTSICACQGGAACSAASCSTSSAATADLGCGVLLDGATLTAWTSAGPAPQWLSLDLGKVRQLEAFSLTAGECTICTSLQGPSMISLDATSSGTGNTGWLELRPAFSVGAVWSSGETRRWNLPEGTSSFRFWRFNFLETFGGSSYPVHVAEVGLFAPPSTYRLVIGSWGSCEPVGGSGACGLGVSRRVITCFDDEDYPQQLELCENGLETPTQQGCTVDCPELVVSKVYGHPNFFGILRVELTSQWMARVRCAAFKAPLGSWDPSSADLDVALHAGIGTSDASNGTADVEGIQVYDFAGEEFEVRCKVVGGEQIFGKGRRAVLRPVPSLMGCYADRPADPDLPEERGNHAQVSCADACFGFRFFGLQLRGKCGCGNEYGQYGEQRPNFSAGIPGCDCNGPYFAYHANCVWEQTSGRFGEETMLPLRTQSVTTTSAEMLVPADRNTRLRCNVTAETTSTAPQTSAVCTSTGCTLSMTNLSPSTTYTVSCEAEADARHRSKRLATLLIRTQDPDIPPATPAPTRSPLDLSEPEYVLESTAAPIHRTAHGNPPWAWLPLAGVALACFSLFPAVQCCGSGKRGAVLQSLELPHTFWLVWELLLVADIALGALFLLDLLNGRHELEAPFWDELSLCQAAVLTYQASIHGLSFLFFGFLPSAMRCLAHELGRDRPGHNWTLLRHKGRQHRGTVKAQKSALPPELDAEQNPSALHYLPPASMLAVCRASDHDMQMVVPKKLSINSVHLFASAVQAACAAFYSSRSWPMQASLGASIACLCTFLGMGVFASLALVRVHLVKKEGLVQLDVREAQASQRFVAAGKSAALPPRVGLQGPRGARPLGKAQVHGRT</sequence>
<dbReference type="InterPro" id="IPR000421">
    <property type="entry name" value="FA58C"/>
</dbReference>
<dbReference type="Pfam" id="PF19030">
    <property type="entry name" value="TSP1_ADAMTS"/>
    <property type="match status" value="1"/>
</dbReference>
<dbReference type="SUPFAM" id="SSF49785">
    <property type="entry name" value="Galactose-binding domain-like"/>
    <property type="match status" value="2"/>
</dbReference>
<feature type="transmembrane region" description="Helical" evidence="1">
    <location>
        <begin position="758"/>
        <end position="777"/>
    </location>
</feature>
<feature type="signal peptide" evidence="2">
    <location>
        <begin position="1"/>
        <end position="19"/>
    </location>
</feature>
<dbReference type="PROSITE" id="PS50092">
    <property type="entry name" value="TSP1"/>
    <property type="match status" value="1"/>
</dbReference>
<dbReference type="SUPFAM" id="SSF82895">
    <property type="entry name" value="TSP-1 type 1 repeat"/>
    <property type="match status" value="1"/>
</dbReference>
<keyword evidence="1" id="KW-1133">Transmembrane helix</keyword>
<evidence type="ECO:0000259" key="3">
    <source>
        <dbReference type="PROSITE" id="PS50022"/>
    </source>
</evidence>
<dbReference type="InterPro" id="IPR000884">
    <property type="entry name" value="TSP1_rpt"/>
</dbReference>
<feature type="transmembrane region" description="Helical" evidence="1">
    <location>
        <begin position="798"/>
        <end position="820"/>
    </location>
</feature>
<gene>
    <name evidence="4" type="primary">SPATA5L1</name>
    <name evidence="4" type="ORF">SPIL2461_LOCUS23248</name>
</gene>
<dbReference type="SMART" id="SM00209">
    <property type="entry name" value="TSP1"/>
    <property type="match status" value="2"/>
</dbReference>
<feature type="domain" description="F5/8 type C" evidence="3">
    <location>
        <begin position="208"/>
        <end position="310"/>
    </location>
</feature>
<feature type="transmembrane region" description="Helical" evidence="1">
    <location>
        <begin position="941"/>
        <end position="961"/>
    </location>
</feature>
<keyword evidence="1" id="KW-0472">Membrane</keyword>
<protein>
    <submittedName>
        <fullName evidence="4">SPATA5L1 protein</fullName>
    </submittedName>
</protein>
<organism evidence="4 5">
    <name type="scientific">Symbiodinium pilosum</name>
    <name type="common">Dinoflagellate</name>
    <dbReference type="NCBI Taxonomy" id="2952"/>
    <lineage>
        <taxon>Eukaryota</taxon>
        <taxon>Sar</taxon>
        <taxon>Alveolata</taxon>
        <taxon>Dinophyceae</taxon>
        <taxon>Suessiales</taxon>
        <taxon>Symbiodiniaceae</taxon>
        <taxon>Symbiodinium</taxon>
    </lineage>
</organism>
<proteinExistence type="predicted"/>
<dbReference type="InterPro" id="IPR008979">
    <property type="entry name" value="Galactose-bd-like_sf"/>
</dbReference>
<dbReference type="EMBL" id="CAJNIZ010048081">
    <property type="protein sequence ID" value="CAE7781730.1"/>
    <property type="molecule type" value="Genomic_DNA"/>
</dbReference>
<accession>A0A812YI16</accession>
<keyword evidence="5" id="KW-1185">Reference proteome</keyword>
<feature type="transmembrane region" description="Helical" evidence="1">
    <location>
        <begin position="973"/>
        <end position="994"/>
    </location>
</feature>